<feature type="domain" description="Acyl-CoA dehydrogenase/oxidase N-terminal" evidence="9">
    <location>
        <begin position="8"/>
        <end position="118"/>
    </location>
</feature>
<evidence type="ECO:0000256" key="4">
    <source>
        <dbReference type="ARBA" id="ARBA00022827"/>
    </source>
</evidence>
<evidence type="ECO:0000313" key="10">
    <source>
        <dbReference type="EMBL" id="MEU3558079.1"/>
    </source>
</evidence>
<reference evidence="10 11" key="1">
    <citation type="submission" date="2024-06" db="EMBL/GenBank/DDBJ databases">
        <title>The Natural Products Discovery Center: Release of the First 8490 Sequenced Strains for Exploring Actinobacteria Biosynthetic Diversity.</title>
        <authorList>
            <person name="Kalkreuter E."/>
            <person name="Kautsar S.A."/>
            <person name="Yang D."/>
            <person name="Bader C.D."/>
            <person name="Teijaro C.N."/>
            <person name="Fluegel L."/>
            <person name="Davis C.M."/>
            <person name="Simpson J.R."/>
            <person name="Lauterbach L."/>
            <person name="Steele A.D."/>
            <person name="Gui C."/>
            <person name="Meng S."/>
            <person name="Li G."/>
            <person name="Viehrig K."/>
            <person name="Ye F."/>
            <person name="Su P."/>
            <person name="Kiefer A.F."/>
            <person name="Nichols A."/>
            <person name="Cepeda A.J."/>
            <person name="Yan W."/>
            <person name="Fan B."/>
            <person name="Jiang Y."/>
            <person name="Adhikari A."/>
            <person name="Zheng C.-J."/>
            <person name="Schuster L."/>
            <person name="Cowan T.M."/>
            <person name="Smanski M.J."/>
            <person name="Chevrette M.G."/>
            <person name="De Carvalho L.P.S."/>
            <person name="Shen B."/>
        </authorList>
    </citation>
    <scope>NUCLEOTIDE SEQUENCE [LARGE SCALE GENOMIC DNA]</scope>
    <source>
        <strain evidence="10 11">NPDC038104</strain>
    </source>
</reference>
<dbReference type="RefSeq" id="WP_108953360.1">
    <property type="nucleotide sequence ID" value="NZ_BEVZ01000002.1"/>
</dbReference>
<evidence type="ECO:0000313" key="11">
    <source>
        <dbReference type="Proteomes" id="UP001550850"/>
    </source>
</evidence>
<dbReference type="InterPro" id="IPR009100">
    <property type="entry name" value="AcylCoA_DH/oxidase_NM_dom_sf"/>
</dbReference>
<comment type="similarity">
    <text evidence="2 5">Belongs to the acyl-CoA dehydrogenase family.</text>
</comment>
<dbReference type="InterPro" id="IPR009075">
    <property type="entry name" value="AcylCo_DH/oxidase_C"/>
</dbReference>
<dbReference type="PANTHER" id="PTHR43884">
    <property type="entry name" value="ACYL-COA DEHYDROGENASE"/>
    <property type="match status" value="1"/>
</dbReference>
<comment type="cofactor">
    <cofactor evidence="1 5">
        <name>FAD</name>
        <dbReference type="ChEBI" id="CHEBI:57692"/>
    </cofactor>
</comment>
<dbReference type="Gene3D" id="2.40.110.10">
    <property type="entry name" value="Butyryl-CoA Dehydrogenase, subunit A, domain 2"/>
    <property type="match status" value="1"/>
</dbReference>
<proteinExistence type="inferred from homology"/>
<organism evidence="10 11">
    <name type="scientific">Streptomyces fragilis</name>
    <dbReference type="NCBI Taxonomy" id="67301"/>
    <lineage>
        <taxon>Bacteria</taxon>
        <taxon>Bacillati</taxon>
        <taxon>Actinomycetota</taxon>
        <taxon>Actinomycetes</taxon>
        <taxon>Kitasatosporales</taxon>
        <taxon>Streptomycetaceae</taxon>
        <taxon>Streptomyces</taxon>
    </lineage>
</organism>
<dbReference type="Pfam" id="PF00441">
    <property type="entry name" value="Acyl-CoA_dh_1"/>
    <property type="match status" value="1"/>
</dbReference>
<dbReference type="PIRSF" id="PIRSF016578">
    <property type="entry name" value="HsaA"/>
    <property type="match status" value="1"/>
</dbReference>
<dbReference type="InterPro" id="IPR037069">
    <property type="entry name" value="AcylCoA_DH/ox_N_sf"/>
</dbReference>
<feature type="region of interest" description="Disordered" evidence="6">
    <location>
        <begin position="383"/>
        <end position="402"/>
    </location>
</feature>
<dbReference type="PANTHER" id="PTHR43884:SF12">
    <property type="entry name" value="ISOVALERYL-COA DEHYDROGENASE, MITOCHONDRIAL-RELATED"/>
    <property type="match status" value="1"/>
</dbReference>
<dbReference type="Pfam" id="PF02770">
    <property type="entry name" value="Acyl-CoA_dh_M"/>
    <property type="match status" value="1"/>
</dbReference>
<keyword evidence="4 5" id="KW-0274">FAD</keyword>
<dbReference type="Proteomes" id="UP001550850">
    <property type="component" value="Unassembled WGS sequence"/>
</dbReference>
<feature type="domain" description="Acyl-CoA oxidase/dehydrogenase middle" evidence="8">
    <location>
        <begin position="123"/>
        <end position="212"/>
    </location>
</feature>
<dbReference type="SUPFAM" id="SSF56645">
    <property type="entry name" value="Acyl-CoA dehydrogenase NM domain-like"/>
    <property type="match status" value="1"/>
</dbReference>
<evidence type="ECO:0000256" key="6">
    <source>
        <dbReference type="SAM" id="MobiDB-lite"/>
    </source>
</evidence>
<evidence type="ECO:0000259" key="7">
    <source>
        <dbReference type="Pfam" id="PF00441"/>
    </source>
</evidence>
<dbReference type="InterPro" id="IPR006091">
    <property type="entry name" value="Acyl-CoA_Oxase/DH_mid-dom"/>
</dbReference>
<dbReference type="Pfam" id="PF02771">
    <property type="entry name" value="Acyl-CoA_dh_N"/>
    <property type="match status" value="1"/>
</dbReference>
<dbReference type="SUPFAM" id="SSF47203">
    <property type="entry name" value="Acyl-CoA dehydrogenase C-terminal domain-like"/>
    <property type="match status" value="1"/>
</dbReference>
<dbReference type="InterPro" id="IPR036250">
    <property type="entry name" value="AcylCo_DH-like_C"/>
</dbReference>
<evidence type="ECO:0000259" key="8">
    <source>
        <dbReference type="Pfam" id="PF02770"/>
    </source>
</evidence>
<dbReference type="Gene3D" id="1.20.140.10">
    <property type="entry name" value="Butyryl-CoA Dehydrogenase, subunit A, domain 3"/>
    <property type="match status" value="1"/>
</dbReference>
<dbReference type="PROSITE" id="PS00072">
    <property type="entry name" value="ACYL_COA_DH_1"/>
    <property type="match status" value="1"/>
</dbReference>
<keyword evidence="11" id="KW-1185">Reference proteome</keyword>
<gene>
    <name evidence="10" type="ORF">AB0E65_28320</name>
</gene>
<evidence type="ECO:0000256" key="5">
    <source>
        <dbReference type="RuleBase" id="RU362125"/>
    </source>
</evidence>
<sequence>MALRVQLTDQQSAAREEYEAFAREHVAPKAGAWDRDEELPEDFFTTIGAAGYLGAAVPATYGGGSLDAICFGLLNEEIGRACSSVRSLLTVHGMASRAVARWGSAAQREHWLPRLATGAAIGAFALTEPGAGSDVKGLATEARRTADGFVLDGAKRWITFGRRADVYLLFARLDGRETAFLVERTSPGLQVTPVPGILGTRASMLAELELRACQVPAEALLGRPGFGLSAVAADALELGRYSVAWGCVGLSQACLDSSLDYAGEREQFGVPLRDHQLVQRMLADMATGTSAARLLCQQAGWLRDAADPQAVHATWLAKYYSSTTAFRSATDAVQVHGAHGCGAEYPVQRYLRDAKVMEIIEGSTELQQTTIAHTAYHSRRAAAFRPAADRRATGPAERTMTV</sequence>
<keyword evidence="3 5" id="KW-0285">Flavoprotein</keyword>
<name>A0ABV2YQR3_9ACTN</name>
<keyword evidence="5" id="KW-0560">Oxidoreductase</keyword>
<evidence type="ECO:0000256" key="2">
    <source>
        <dbReference type="ARBA" id="ARBA00009347"/>
    </source>
</evidence>
<dbReference type="InterPro" id="IPR013786">
    <property type="entry name" value="AcylCoA_DH/ox_N"/>
</dbReference>
<dbReference type="InterPro" id="IPR006089">
    <property type="entry name" value="Acyl-CoA_DH_CS"/>
</dbReference>
<dbReference type="Gene3D" id="1.10.540.10">
    <property type="entry name" value="Acyl-CoA dehydrogenase/oxidase, N-terminal domain"/>
    <property type="match status" value="1"/>
</dbReference>
<evidence type="ECO:0000256" key="1">
    <source>
        <dbReference type="ARBA" id="ARBA00001974"/>
    </source>
</evidence>
<dbReference type="InterPro" id="IPR046373">
    <property type="entry name" value="Acyl-CoA_Oxase/DH_mid-dom_sf"/>
</dbReference>
<feature type="domain" description="Acyl-CoA dehydrogenase/oxidase C-terminal" evidence="7">
    <location>
        <begin position="231"/>
        <end position="373"/>
    </location>
</feature>
<dbReference type="EMBL" id="JBEZUR010000082">
    <property type="protein sequence ID" value="MEU3558079.1"/>
    <property type="molecule type" value="Genomic_DNA"/>
</dbReference>
<comment type="caution">
    <text evidence="10">The sequence shown here is derived from an EMBL/GenBank/DDBJ whole genome shotgun (WGS) entry which is preliminary data.</text>
</comment>
<evidence type="ECO:0000256" key="3">
    <source>
        <dbReference type="ARBA" id="ARBA00022630"/>
    </source>
</evidence>
<evidence type="ECO:0000259" key="9">
    <source>
        <dbReference type="Pfam" id="PF02771"/>
    </source>
</evidence>
<protein>
    <submittedName>
        <fullName evidence="10">Acyl-CoA dehydrogenase family protein</fullName>
    </submittedName>
</protein>
<accession>A0ABV2YQR3</accession>